<gene>
    <name evidence="1" type="ORF">MEG1DRAFT_01003</name>
</gene>
<dbReference type="PATRIC" id="fig|1393735.3.peg.1035"/>
<reference evidence="1 2" key="1">
    <citation type="submission" date="2014-03" db="EMBL/GenBank/DDBJ databases">
        <title>Draft Genome of Photorhabdus temperata Meg1.</title>
        <authorList>
            <person name="Hurst S.G.IV."/>
            <person name="Morris K."/>
            <person name="Thomas K."/>
            <person name="Tisa L.S."/>
        </authorList>
    </citation>
    <scope>NUCLEOTIDE SEQUENCE [LARGE SCALE GENOMIC DNA]</scope>
    <source>
        <strain evidence="1 2">Meg1</strain>
    </source>
</reference>
<dbReference type="EMBL" id="JGVH01000009">
    <property type="protein sequence ID" value="KER04457.1"/>
    <property type="molecule type" value="Genomic_DNA"/>
</dbReference>
<sequence>DAHRLSQFVTTENQNDLGLLYNSLPAWEKGALIAKEAVESAGIGGAVGKVSVASIVGKNKQPYQPNQGAVGNMGEFFRQSGFGSQMKNNARKTNQIYDGQSVYQVKGDVGEYISKGDKYYLDGMHKNHIEVFDSKHKIKAVLNLDGSLNRSKTDKAIEEGRRLPK</sequence>
<accession>A0A081S0K4</accession>
<evidence type="ECO:0000313" key="2">
    <source>
        <dbReference type="Proteomes" id="UP000028002"/>
    </source>
</evidence>
<comment type="caution">
    <text evidence="1">The sequence shown here is derived from an EMBL/GenBank/DDBJ whole genome shotgun (WGS) entry which is preliminary data.</text>
</comment>
<dbReference type="AlphaFoldDB" id="A0A081S0K4"/>
<evidence type="ECO:0000313" key="1">
    <source>
        <dbReference type="EMBL" id="KER04457.1"/>
    </source>
</evidence>
<organism evidence="1 2">
    <name type="scientific">Photorhabdus temperata subsp. temperata Meg1</name>
    <dbReference type="NCBI Taxonomy" id="1393735"/>
    <lineage>
        <taxon>Bacteria</taxon>
        <taxon>Pseudomonadati</taxon>
        <taxon>Pseudomonadota</taxon>
        <taxon>Gammaproteobacteria</taxon>
        <taxon>Enterobacterales</taxon>
        <taxon>Morganellaceae</taxon>
        <taxon>Photorhabdus</taxon>
    </lineage>
</organism>
<dbReference type="Proteomes" id="UP000028002">
    <property type="component" value="Unassembled WGS sequence"/>
</dbReference>
<name>A0A081S0K4_PHOTE</name>
<protein>
    <submittedName>
        <fullName evidence="1">Uncharacterized protein</fullName>
    </submittedName>
</protein>
<proteinExistence type="predicted"/>
<feature type="non-terminal residue" evidence="1">
    <location>
        <position position="1"/>
    </location>
</feature>